<comment type="caution">
    <text evidence="3">The sequence shown here is derived from an EMBL/GenBank/DDBJ whole genome shotgun (WGS) entry which is preliminary data.</text>
</comment>
<reference evidence="3" key="2">
    <citation type="submission" date="2020-09" db="EMBL/GenBank/DDBJ databases">
        <authorList>
            <person name="Sun Q."/>
            <person name="Ohkuma M."/>
        </authorList>
    </citation>
    <scope>NUCLEOTIDE SEQUENCE</scope>
    <source>
        <strain evidence="3">JCM 4956</strain>
    </source>
</reference>
<dbReference type="AlphaFoldDB" id="A0A918U4Z2"/>
<dbReference type="FunFam" id="3.60.40.10:FF:000058">
    <property type="entry name" value="Stage II sporulation protein E"/>
    <property type="match status" value="1"/>
</dbReference>
<reference evidence="3" key="1">
    <citation type="journal article" date="2014" name="Int. J. Syst. Evol. Microbiol.">
        <title>Complete genome sequence of Corynebacterium casei LMG S-19264T (=DSM 44701T), isolated from a smear-ripened cheese.</title>
        <authorList>
            <consortium name="US DOE Joint Genome Institute (JGI-PGF)"/>
            <person name="Walter F."/>
            <person name="Albersmeier A."/>
            <person name="Kalinowski J."/>
            <person name="Ruckert C."/>
        </authorList>
    </citation>
    <scope>NUCLEOTIDE SEQUENCE</scope>
    <source>
        <strain evidence="3">JCM 4956</strain>
    </source>
</reference>
<dbReference type="SUPFAM" id="SSF81606">
    <property type="entry name" value="PP2C-like"/>
    <property type="match status" value="1"/>
</dbReference>
<evidence type="ECO:0000313" key="4">
    <source>
        <dbReference type="Proteomes" id="UP000645555"/>
    </source>
</evidence>
<feature type="domain" description="PPM-type phosphatase" evidence="2">
    <location>
        <begin position="107"/>
        <end position="332"/>
    </location>
</feature>
<organism evidence="3 4">
    <name type="scientific">Streptomyces fructofermentans</name>
    <dbReference type="NCBI Taxonomy" id="152141"/>
    <lineage>
        <taxon>Bacteria</taxon>
        <taxon>Bacillati</taxon>
        <taxon>Actinomycetota</taxon>
        <taxon>Actinomycetes</taxon>
        <taxon>Kitasatosporales</taxon>
        <taxon>Streptomycetaceae</taxon>
        <taxon>Streptomyces</taxon>
    </lineage>
</organism>
<protein>
    <recommendedName>
        <fullName evidence="2">PPM-type phosphatase domain-containing protein</fullName>
    </recommendedName>
</protein>
<dbReference type="EMBL" id="BMWD01000034">
    <property type="protein sequence ID" value="GGX91504.1"/>
    <property type="molecule type" value="Genomic_DNA"/>
</dbReference>
<dbReference type="PANTHER" id="PTHR43156">
    <property type="entry name" value="STAGE II SPORULATION PROTEIN E-RELATED"/>
    <property type="match status" value="1"/>
</dbReference>
<dbReference type="PANTHER" id="PTHR43156:SF2">
    <property type="entry name" value="STAGE II SPORULATION PROTEIN E"/>
    <property type="match status" value="1"/>
</dbReference>
<dbReference type="Gene3D" id="3.60.40.10">
    <property type="entry name" value="PPM-type phosphatase domain"/>
    <property type="match status" value="1"/>
</dbReference>
<keyword evidence="1" id="KW-0378">Hydrolase</keyword>
<keyword evidence="4" id="KW-1185">Reference proteome</keyword>
<evidence type="ECO:0000259" key="2">
    <source>
        <dbReference type="SMART" id="SM00331"/>
    </source>
</evidence>
<name>A0A918U4Z2_9ACTN</name>
<evidence type="ECO:0000313" key="3">
    <source>
        <dbReference type="EMBL" id="GGX91504.1"/>
    </source>
</evidence>
<evidence type="ECO:0000256" key="1">
    <source>
        <dbReference type="ARBA" id="ARBA00022801"/>
    </source>
</evidence>
<dbReference type="Pfam" id="PF07228">
    <property type="entry name" value="SpoIIE"/>
    <property type="match status" value="1"/>
</dbReference>
<proteinExistence type="predicted"/>
<accession>A0A918U4Z2</accession>
<dbReference type="InterPro" id="IPR052016">
    <property type="entry name" value="Bact_Sigma-Reg"/>
</dbReference>
<sequence>MVYELCTPQDLTGAPFFAAAPLVAAPLFPFGVTLRTGIAAIAATAGVHIRYALDAVAITEVATVATVAVLAVLINRLVSRAHARLASARGIAEAVQRAVLPEPAERIGTLWVAARYEAAQADALIGGDLYAAQDTPHGVRLIVGDVRGKGMGAVGAVAVAVGAFREAADQEATLEAVVQRLEHALARELTRREGVETVEGFVTALLAEIPHGDGVVRLLNRGHPGPLLLYADGSVRVLAAERPALPLGMGELASWPDDVQEEAFPPGATLLVHTDGLSEARDARDVFFDPARDLSGRVFAGPGALLDALVDDVRRHTGGGTTDDMALLAVRRP</sequence>
<dbReference type="InterPro" id="IPR036457">
    <property type="entry name" value="PPM-type-like_dom_sf"/>
</dbReference>
<dbReference type="InterPro" id="IPR001932">
    <property type="entry name" value="PPM-type_phosphatase-like_dom"/>
</dbReference>
<gene>
    <name evidence="3" type="ORF">GCM10010515_68290</name>
</gene>
<dbReference type="SMART" id="SM00331">
    <property type="entry name" value="PP2C_SIG"/>
    <property type="match status" value="1"/>
</dbReference>
<dbReference type="Proteomes" id="UP000645555">
    <property type="component" value="Unassembled WGS sequence"/>
</dbReference>
<dbReference type="GO" id="GO:0016791">
    <property type="term" value="F:phosphatase activity"/>
    <property type="evidence" value="ECO:0007669"/>
    <property type="project" value="TreeGrafter"/>
</dbReference>